<reference evidence="2" key="1">
    <citation type="submission" date="2013-10" db="EMBL/GenBank/DDBJ databases">
        <title>Genomic analysis of the causative agents of coccidiosis in chickens.</title>
        <authorList>
            <person name="Reid A.J."/>
            <person name="Blake D."/>
            <person name="Billington K."/>
            <person name="Browne H."/>
            <person name="Dunn M."/>
            <person name="Hung S."/>
            <person name="Kawahara F."/>
            <person name="Miranda-Saavedra D."/>
            <person name="Mourier T."/>
            <person name="Nagra H."/>
            <person name="Otto T.D."/>
            <person name="Rawlings N."/>
            <person name="Sanchez A."/>
            <person name="Sanders M."/>
            <person name="Subramaniam C."/>
            <person name="Tay Y."/>
            <person name="Dear P."/>
            <person name="Doerig C."/>
            <person name="Gruber A."/>
            <person name="Parkinson J."/>
            <person name="Shirley M."/>
            <person name="Wan K.L."/>
            <person name="Berriman M."/>
            <person name="Tomley F."/>
            <person name="Pain A."/>
        </authorList>
    </citation>
    <scope>NUCLEOTIDE SEQUENCE [LARGE SCALE GENOMIC DNA]</scope>
    <source>
        <strain evidence="2">Houghton</strain>
    </source>
</reference>
<evidence type="ECO:0000313" key="3">
    <source>
        <dbReference type="Proteomes" id="UP000030754"/>
    </source>
</evidence>
<feature type="compositionally biased region" description="Pro residues" evidence="1">
    <location>
        <begin position="209"/>
        <end position="220"/>
    </location>
</feature>
<feature type="region of interest" description="Disordered" evidence="1">
    <location>
        <begin position="168"/>
        <end position="389"/>
    </location>
</feature>
<feature type="compositionally biased region" description="Low complexity" evidence="1">
    <location>
        <begin position="343"/>
        <end position="371"/>
    </location>
</feature>
<accession>U6MQ13</accession>
<dbReference type="VEuPathDB" id="ToxoDB:ENH_00058940"/>
<sequence length="389" mass="43912">MALNPVLAEDGSGKLFPLPAAGEIFFLRRDNIGFRLRGPGANLKGSGCFFLSSSRIVFLRAGKVESHGSSFSSCELPLHLMPQAQFKQPIFGANYLEGQVHPKQEAENPIQGTSTFTLTFNAGGCGTFINVFFRLWKNALSHQQPDNSLLQQLHLGAGAAFVDPSDPSVVYVTQPQPANQPGQQQQMPPYWQQQQQPPPYPPQQQQQPPYLPPQQQPPHAPLQQQQPPFAPQQQLQPPAWGQPTPQQYPQPYGAPQQQQPAPQGQPPMSPYYQQPQPWQQPPPFPQGQQAWQQQPYWQQPQQQQQPQPQPYWQQPQQQQPPQPHQQPYWQQPQQQQQPPPHQQPQQQAQAQQQQPQAQQQQPQAQQQQPQAPTFPEEPARTNAPAPSLI</sequence>
<gene>
    <name evidence="2" type="ORF">ENH_00058940</name>
</gene>
<evidence type="ECO:0000256" key="1">
    <source>
        <dbReference type="SAM" id="MobiDB-lite"/>
    </source>
</evidence>
<keyword evidence="3" id="KW-1185">Reference proteome</keyword>
<evidence type="ECO:0000313" key="2">
    <source>
        <dbReference type="EMBL" id="CDJ63760.1"/>
    </source>
</evidence>
<dbReference type="SUPFAM" id="SSF50729">
    <property type="entry name" value="PH domain-like"/>
    <property type="match status" value="1"/>
</dbReference>
<feature type="compositionally biased region" description="Low complexity" evidence="1">
    <location>
        <begin position="325"/>
        <end position="336"/>
    </location>
</feature>
<dbReference type="RefSeq" id="XP_013439085.1">
    <property type="nucleotide sequence ID" value="XM_013583631.1"/>
</dbReference>
<dbReference type="CDD" id="cd13214">
    <property type="entry name" value="PH-GRAM_WBP2"/>
    <property type="match status" value="1"/>
</dbReference>
<evidence type="ECO:0008006" key="4">
    <source>
        <dbReference type="Google" id="ProtNLM"/>
    </source>
</evidence>
<proteinExistence type="predicted"/>
<dbReference type="EMBL" id="HG722867">
    <property type="protein sequence ID" value="CDJ63760.1"/>
    <property type="molecule type" value="Genomic_DNA"/>
</dbReference>
<dbReference type="OrthoDB" id="1259151at2759"/>
<feature type="compositionally biased region" description="Low complexity" evidence="1">
    <location>
        <begin position="286"/>
        <end position="317"/>
    </location>
</feature>
<dbReference type="Proteomes" id="UP000030754">
    <property type="component" value="Unassembled WGS sequence"/>
</dbReference>
<feature type="compositionally biased region" description="Low complexity" evidence="1">
    <location>
        <begin position="174"/>
        <end position="195"/>
    </location>
</feature>
<feature type="compositionally biased region" description="Low complexity" evidence="1">
    <location>
        <begin position="221"/>
        <end position="262"/>
    </location>
</feature>
<name>U6MQ13_9EIME</name>
<organism evidence="2 3">
    <name type="scientific">Eimeria necatrix</name>
    <dbReference type="NCBI Taxonomy" id="51315"/>
    <lineage>
        <taxon>Eukaryota</taxon>
        <taxon>Sar</taxon>
        <taxon>Alveolata</taxon>
        <taxon>Apicomplexa</taxon>
        <taxon>Conoidasida</taxon>
        <taxon>Coccidia</taxon>
        <taxon>Eucoccidiorida</taxon>
        <taxon>Eimeriorina</taxon>
        <taxon>Eimeriidae</taxon>
        <taxon>Eimeria</taxon>
    </lineage>
</organism>
<dbReference type="AlphaFoldDB" id="U6MQ13"/>
<dbReference type="GeneID" id="25476034"/>
<reference evidence="2" key="2">
    <citation type="submission" date="2013-10" db="EMBL/GenBank/DDBJ databases">
        <authorList>
            <person name="Aslett M."/>
        </authorList>
    </citation>
    <scope>NUCLEOTIDE SEQUENCE [LARGE SCALE GENOMIC DNA]</scope>
    <source>
        <strain evidence="2">Houghton</strain>
    </source>
</reference>
<protein>
    <recommendedName>
        <fullName evidence="4">Arabinogalactan protein</fullName>
    </recommendedName>
</protein>